<dbReference type="Proteomes" id="UP000265703">
    <property type="component" value="Unassembled WGS sequence"/>
</dbReference>
<evidence type="ECO:0000313" key="4">
    <source>
        <dbReference type="Proteomes" id="UP000265703"/>
    </source>
</evidence>
<feature type="region of interest" description="Disordered" evidence="1">
    <location>
        <begin position="1"/>
        <end position="21"/>
    </location>
</feature>
<gene>
    <name evidence="3" type="ORF">C1645_819191</name>
</gene>
<dbReference type="AlphaFoldDB" id="A0A397TBC4"/>
<dbReference type="STRING" id="658196.A0A397TBC4"/>
<keyword evidence="2" id="KW-0812">Transmembrane</keyword>
<organism evidence="3 4">
    <name type="scientific">Glomus cerebriforme</name>
    <dbReference type="NCBI Taxonomy" id="658196"/>
    <lineage>
        <taxon>Eukaryota</taxon>
        <taxon>Fungi</taxon>
        <taxon>Fungi incertae sedis</taxon>
        <taxon>Mucoromycota</taxon>
        <taxon>Glomeromycotina</taxon>
        <taxon>Glomeromycetes</taxon>
        <taxon>Glomerales</taxon>
        <taxon>Glomeraceae</taxon>
        <taxon>Glomus</taxon>
    </lineage>
</organism>
<keyword evidence="4" id="KW-1185">Reference proteome</keyword>
<evidence type="ECO:0000256" key="1">
    <source>
        <dbReference type="SAM" id="MobiDB-lite"/>
    </source>
</evidence>
<dbReference type="EMBL" id="QKYT01000101">
    <property type="protein sequence ID" value="RIA93567.1"/>
    <property type="molecule type" value="Genomic_DNA"/>
</dbReference>
<keyword evidence="2" id="KW-1133">Transmembrane helix</keyword>
<accession>A0A397TBC4</accession>
<dbReference type="OrthoDB" id="2393565at2759"/>
<feature type="transmembrane region" description="Helical" evidence="2">
    <location>
        <begin position="114"/>
        <end position="137"/>
    </location>
</feature>
<reference evidence="3 4" key="1">
    <citation type="submission" date="2018-06" db="EMBL/GenBank/DDBJ databases">
        <title>Comparative genomics reveals the genomic features of Rhizophagus irregularis, R. cerebriforme, R. diaphanum and Gigaspora rosea, and their symbiotic lifestyle signature.</title>
        <authorList>
            <person name="Morin E."/>
            <person name="San Clemente H."/>
            <person name="Chen E.C.H."/>
            <person name="De La Providencia I."/>
            <person name="Hainaut M."/>
            <person name="Kuo A."/>
            <person name="Kohler A."/>
            <person name="Murat C."/>
            <person name="Tang N."/>
            <person name="Roy S."/>
            <person name="Loubradou J."/>
            <person name="Henrissat B."/>
            <person name="Grigoriev I.V."/>
            <person name="Corradi N."/>
            <person name="Roux C."/>
            <person name="Martin F.M."/>
        </authorList>
    </citation>
    <scope>NUCLEOTIDE SEQUENCE [LARGE SCALE GENOMIC DNA]</scope>
    <source>
        <strain evidence="3 4">DAOM 227022</strain>
    </source>
</reference>
<keyword evidence="2" id="KW-0472">Membrane</keyword>
<comment type="caution">
    <text evidence="3">The sequence shown here is derived from an EMBL/GenBank/DDBJ whole genome shotgun (WGS) entry which is preliminary data.</text>
</comment>
<evidence type="ECO:0000256" key="2">
    <source>
        <dbReference type="SAM" id="Phobius"/>
    </source>
</evidence>
<protein>
    <submittedName>
        <fullName evidence="3">Uncharacterized protein</fullName>
    </submittedName>
</protein>
<name>A0A397TBC4_9GLOM</name>
<evidence type="ECO:0000313" key="3">
    <source>
        <dbReference type="EMBL" id="RIA93567.1"/>
    </source>
</evidence>
<proteinExistence type="predicted"/>
<sequence length="179" mass="20795">MNDSSNYNIPEGMKQDIDSQRNGQYSYSQPQIFINNNIYNYQQVIIHEESPPPYNNDEKSQNIMIFQEIAISRPIPGQVDYSILPTDRILTQLTSLEQVWNMPLIHNYKPTWKFWFIIVFLLYLIFWSFIIGLSIIISDESNDNNCNDNITDCKGLEQCLIDGCFKCSSECVKGNASSW</sequence>